<dbReference type="InterPro" id="IPR023296">
    <property type="entry name" value="Glyco_hydro_beta-prop_sf"/>
</dbReference>
<evidence type="ECO:0000313" key="1">
    <source>
        <dbReference type="EMBL" id="GAG78140.1"/>
    </source>
</evidence>
<dbReference type="GO" id="GO:0009758">
    <property type="term" value="P:carbohydrate utilization"/>
    <property type="evidence" value="ECO:0007669"/>
    <property type="project" value="InterPro"/>
</dbReference>
<evidence type="ECO:0008006" key="2">
    <source>
        <dbReference type="Google" id="ProtNLM"/>
    </source>
</evidence>
<dbReference type="SUPFAM" id="SSF75005">
    <property type="entry name" value="Arabinanase/levansucrase/invertase"/>
    <property type="match status" value="1"/>
</dbReference>
<dbReference type="Pfam" id="PF02435">
    <property type="entry name" value="Glyco_hydro_68"/>
    <property type="match status" value="1"/>
</dbReference>
<dbReference type="AlphaFoldDB" id="X1A7I1"/>
<feature type="non-terminal residue" evidence="1">
    <location>
        <position position="1"/>
    </location>
</feature>
<accession>X1A7I1</accession>
<protein>
    <recommendedName>
        <fullName evidence="2">Glycosyl hydrolase family 32 N-terminal domain-containing protein</fullName>
    </recommendedName>
</protein>
<proteinExistence type="predicted"/>
<dbReference type="InterPro" id="IPR003469">
    <property type="entry name" value="Glyco_hydro_68"/>
</dbReference>
<dbReference type="GO" id="GO:0050053">
    <property type="term" value="F:levansucrase activity"/>
    <property type="evidence" value="ECO:0007669"/>
    <property type="project" value="InterPro"/>
</dbReference>
<dbReference type="EMBL" id="BART01016151">
    <property type="protein sequence ID" value="GAG78140.1"/>
    <property type="molecule type" value="Genomic_DNA"/>
</dbReference>
<sequence length="166" mass="19016">DPDSDNYYMTISARLKGKQREYNGCVAIVKSQKDLFHWKILPPILAPGFYDEMETTQVIFHAGKVYLFFSTHARNYKPDFARYSGGAFGGLHCYFSSNLFGQYKPVNGNGVVLANEDEMYDVRLILSKDNDFFGIGWLRTKEGRYIGKMSAPLKLRIDGDRIFKVD</sequence>
<reference evidence="1" key="1">
    <citation type="journal article" date="2014" name="Front. Microbiol.">
        <title>High frequency of phylogenetically diverse reductive dehalogenase-homologous genes in deep subseafloor sedimentary metagenomes.</title>
        <authorList>
            <person name="Kawai M."/>
            <person name="Futagami T."/>
            <person name="Toyoda A."/>
            <person name="Takaki Y."/>
            <person name="Nishi S."/>
            <person name="Hori S."/>
            <person name="Arai W."/>
            <person name="Tsubouchi T."/>
            <person name="Morono Y."/>
            <person name="Uchiyama I."/>
            <person name="Ito T."/>
            <person name="Fujiyama A."/>
            <person name="Inagaki F."/>
            <person name="Takami H."/>
        </authorList>
    </citation>
    <scope>NUCLEOTIDE SEQUENCE</scope>
    <source>
        <strain evidence="1">Expedition CK06-06</strain>
    </source>
</reference>
<gene>
    <name evidence="1" type="ORF">S01H4_31153</name>
</gene>
<comment type="caution">
    <text evidence="1">The sequence shown here is derived from an EMBL/GenBank/DDBJ whole genome shotgun (WGS) entry which is preliminary data.</text>
</comment>
<organism evidence="1">
    <name type="scientific">marine sediment metagenome</name>
    <dbReference type="NCBI Taxonomy" id="412755"/>
    <lineage>
        <taxon>unclassified sequences</taxon>
        <taxon>metagenomes</taxon>
        <taxon>ecological metagenomes</taxon>
    </lineage>
</organism>
<dbReference type="Gene3D" id="2.115.10.20">
    <property type="entry name" value="Glycosyl hydrolase domain, family 43"/>
    <property type="match status" value="1"/>
</dbReference>
<name>X1A7I1_9ZZZZ</name>